<proteinExistence type="predicted"/>
<dbReference type="Gene3D" id="1.10.340.30">
    <property type="entry name" value="Hypothetical protein, domain 2"/>
    <property type="match status" value="1"/>
</dbReference>
<dbReference type="SUPFAM" id="SSF48150">
    <property type="entry name" value="DNA-glycosylase"/>
    <property type="match status" value="1"/>
</dbReference>
<evidence type="ECO:0000256" key="1">
    <source>
        <dbReference type="ARBA" id="ARBA00022763"/>
    </source>
</evidence>
<evidence type="ECO:0000313" key="4">
    <source>
        <dbReference type="Proteomes" id="UP001379533"/>
    </source>
</evidence>
<reference evidence="3 4" key="1">
    <citation type="submission" date="2021-12" db="EMBL/GenBank/DDBJ databases">
        <title>Discovery of the Pendulisporaceae a myxobacterial family with distinct sporulation behavior and unique specialized metabolism.</title>
        <authorList>
            <person name="Garcia R."/>
            <person name="Popoff A."/>
            <person name="Bader C.D."/>
            <person name="Loehr J."/>
            <person name="Walesch S."/>
            <person name="Walt C."/>
            <person name="Boldt J."/>
            <person name="Bunk B."/>
            <person name="Haeckl F.J.F.P.J."/>
            <person name="Gunesch A.P."/>
            <person name="Birkelbach J."/>
            <person name="Nuebel U."/>
            <person name="Pietschmann T."/>
            <person name="Bach T."/>
            <person name="Mueller R."/>
        </authorList>
    </citation>
    <scope>NUCLEOTIDE SEQUENCE [LARGE SCALE GENOMIC DNA]</scope>
    <source>
        <strain evidence="3 4">MSr12523</strain>
    </source>
</reference>
<dbReference type="Proteomes" id="UP001379533">
    <property type="component" value="Chromosome"/>
</dbReference>
<dbReference type="InterPro" id="IPR011257">
    <property type="entry name" value="DNA_glycosylase"/>
</dbReference>
<keyword evidence="4" id="KW-1185">Reference proteome</keyword>
<accession>A0ABZ2K9H9</accession>
<protein>
    <submittedName>
        <fullName evidence="3">Uncharacterized protein</fullName>
    </submittedName>
</protein>
<dbReference type="InterPro" id="IPR051912">
    <property type="entry name" value="Alkylbase_DNA_Glycosylase/TA"/>
</dbReference>
<keyword evidence="2" id="KW-0234">DNA repair</keyword>
<keyword evidence="1" id="KW-0227">DNA damage</keyword>
<dbReference type="RefSeq" id="WP_394845947.1">
    <property type="nucleotide sequence ID" value="NZ_CP089982.1"/>
</dbReference>
<evidence type="ECO:0000256" key="2">
    <source>
        <dbReference type="ARBA" id="ARBA00023204"/>
    </source>
</evidence>
<organism evidence="3 4">
    <name type="scientific">Pendulispora brunnea</name>
    <dbReference type="NCBI Taxonomy" id="2905690"/>
    <lineage>
        <taxon>Bacteria</taxon>
        <taxon>Pseudomonadati</taxon>
        <taxon>Myxococcota</taxon>
        <taxon>Myxococcia</taxon>
        <taxon>Myxococcales</taxon>
        <taxon>Sorangiineae</taxon>
        <taxon>Pendulisporaceae</taxon>
        <taxon>Pendulispora</taxon>
    </lineage>
</organism>
<gene>
    <name evidence="3" type="ORF">LZC95_00605</name>
</gene>
<name>A0ABZ2K9H9_9BACT</name>
<dbReference type="PANTHER" id="PTHR43003">
    <property type="entry name" value="DNA-3-METHYLADENINE GLYCOSYLASE"/>
    <property type="match status" value="1"/>
</dbReference>
<dbReference type="EMBL" id="CP089982">
    <property type="protein sequence ID" value="WXA95340.1"/>
    <property type="molecule type" value="Genomic_DNA"/>
</dbReference>
<sequence>MGPMMAAQRHEPLDSTLHTVSGELLVQAPADFAHMLSFMRGFAPMAGEQCLGRSSVTAARMVDGRPVVFELTATDDPERLAYRLHSETPLSFDARVRLLRRVRFQFGLDDDLAAFYDLAERDRAFSRVVTQLYGMHHVKFPSAFEAACWSVLMQREPMARARQTKRALVERFGASLEVEGHVHWAFPEARAIAGASPSAVAEVVRHPKKAAAIFTLARAFAEMPDDFLRTASHTEAESWLRALPMIGDFSATFILFRGLGRMQRFAAAQNEHLVEAARRVYHAPTLSDTDISNMGDRYGEWRGYWALYLRASGTVGC</sequence>
<evidence type="ECO:0000313" key="3">
    <source>
        <dbReference type="EMBL" id="WXA95340.1"/>
    </source>
</evidence>
<dbReference type="PANTHER" id="PTHR43003:SF5">
    <property type="entry name" value="DNA-3-METHYLADENINE GLYCOSYLASE"/>
    <property type="match status" value="1"/>
</dbReference>